<feature type="region of interest" description="Disordered" evidence="1">
    <location>
        <begin position="57"/>
        <end position="83"/>
    </location>
</feature>
<dbReference type="Pfam" id="PF13786">
    <property type="entry name" value="DUF4179"/>
    <property type="match status" value="1"/>
</dbReference>
<evidence type="ECO:0000256" key="2">
    <source>
        <dbReference type="SAM" id="Phobius"/>
    </source>
</evidence>
<accession>A0A859FI52</accession>
<dbReference type="Proteomes" id="UP000318138">
    <property type="component" value="Chromosome"/>
</dbReference>
<keyword evidence="2" id="KW-0472">Membrane</keyword>
<sequence length="529" mass="61158">MDCQACIRELLHNKLSEDCENHLKTCGSCKEVAREIQPFIRAANTEASTIHPQPFLEELTTREPRTATNATSKQDTEAATADKPVQKKKRIAPFLGIAIIALFIGVAIAATSPGFHQWVASFTPYTYTHMDRLVASGYADEIGISETNDGVEFTFTDIVVDDAQAHIHFEITDLERDRVLFINPFSGVEIRNGHSLWTELESNTGLEYYDHSRVKVLESNPGHTTGVIVLDSPEPETGTIELMIGYLYSYEEDQFNDLDNWWDMYELDMEDPFISGQWTADIPYQKRSATHYEVDKAIQNDFFFANVTDVWVGPAGTKLRMEFDHFTDYGLSYTSYPQHLDVNGEEHSFLTAMPDPFEQSTRTMNVYFESTYFDSIEDIAIKYDYVRIYEQISPETDYFERIDDTTFAFEDERIQIVEIFEEDGDTNVHLEHEMHDDRKYDFLSIRPELESDTYSMNMATNVAYTNLERTELIEGNIFYSIMDNYDQVELSRNYLVTFENDIDISDINRLSITEMQYVEDVDLSYQLFD</sequence>
<protein>
    <submittedName>
        <fullName evidence="4">DUF4179 domain-containing protein</fullName>
    </submittedName>
</protein>
<dbReference type="RefSeq" id="WP_176009859.1">
    <property type="nucleotide sequence ID" value="NZ_CP041372.2"/>
</dbReference>
<proteinExistence type="predicted"/>
<gene>
    <name evidence="4" type="ORF">FLK61_34990</name>
</gene>
<keyword evidence="2" id="KW-1133">Transmembrane helix</keyword>
<keyword evidence="5" id="KW-1185">Reference proteome</keyword>
<feature type="transmembrane region" description="Helical" evidence="2">
    <location>
        <begin position="91"/>
        <end position="110"/>
    </location>
</feature>
<dbReference type="AlphaFoldDB" id="A0A859FI52"/>
<evidence type="ECO:0000259" key="3">
    <source>
        <dbReference type="Pfam" id="PF13786"/>
    </source>
</evidence>
<evidence type="ECO:0000256" key="1">
    <source>
        <dbReference type="SAM" id="MobiDB-lite"/>
    </source>
</evidence>
<dbReference type="EMBL" id="CP041372">
    <property type="protein sequence ID" value="QKS71876.1"/>
    <property type="molecule type" value="Genomic_DNA"/>
</dbReference>
<dbReference type="Gene3D" id="2.60.40.1630">
    <property type="entry name" value="bacillus anthracis domain"/>
    <property type="match status" value="1"/>
</dbReference>
<organism evidence="4 5">
    <name type="scientific">Paenalkalicoccus suaedae</name>
    <dbReference type="NCBI Taxonomy" id="2592382"/>
    <lineage>
        <taxon>Bacteria</taxon>
        <taxon>Bacillati</taxon>
        <taxon>Bacillota</taxon>
        <taxon>Bacilli</taxon>
        <taxon>Bacillales</taxon>
        <taxon>Bacillaceae</taxon>
        <taxon>Paenalkalicoccus</taxon>
    </lineage>
</organism>
<evidence type="ECO:0000313" key="5">
    <source>
        <dbReference type="Proteomes" id="UP000318138"/>
    </source>
</evidence>
<dbReference type="InterPro" id="IPR025436">
    <property type="entry name" value="DUF4179"/>
</dbReference>
<evidence type="ECO:0000313" key="4">
    <source>
        <dbReference type="EMBL" id="QKS71876.1"/>
    </source>
</evidence>
<dbReference type="KEGG" id="psua:FLK61_34990"/>
<keyword evidence="2" id="KW-0812">Transmembrane</keyword>
<reference evidence="5" key="1">
    <citation type="submission" date="2019-07" db="EMBL/GenBank/DDBJ databases">
        <title>Bacillus alkalisoli sp. nov. isolated from saline soil.</title>
        <authorList>
            <person name="Sun J.-Q."/>
            <person name="Xu L."/>
        </authorList>
    </citation>
    <scope>NUCLEOTIDE SEQUENCE [LARGE SCALE GENOMIC DNA]</scope>
    <source>
        <strain evidence="5">M4U3P1</strain>
    </source>
</reference>
<feature type="domain" description="DUF4179" evidence="3">
    <location>
        <begin position="87"/>
        <end position="172"/>
    </location>
</feature>
<name>A0A859FI52_9BACI</name>